<accession>A0ABS1DZ79</accession>
<reference evidence="4" key="1">
    <citation type="submission" date="2017-08" db="EMBL/GenBank/DDBJ databases">
        <authorList>
            <person name="Imhoff J.F."/>
            <person name="Rahn T."/>
            <person name="Kuenzel S."/>
            <person name="Neulinger S.C."/>
        </authorList>
    </citation>
    <scope>NUCLEOTIDE SEQUENCE</scope>
    <source>
        <strain evidence="4">IM 151</strain>
    </source>
</reference>
<keyword evidence="2" id="KW-0808">Transferase</keyword>
<feature type="domain" description="Sulfotransferase" evidence="3">
    <location>
        <begin position="6"/>
        <end position="278"/>
    </location>
</feature>
<dbReference type="InterPro" id="IPR027417">
    <property type="entry name" value="P-loop_NTPase"/>
</dbReference>
<evidence type="ECO:0000256" key="2">
    <source>
        <dbReference type="ARBA" id="ARBA00022679"/>
    </source>
</evidence>
<evidence type="ECO:0000259" key="3">
    <source>
        <dbReference type="Pfam" id="PF00685"/>
    </source>
</evidence>
<evidence type="ECO:0000313" key="4">
    <source>
        <dbReference type="EMBL" id="MBK1714515.1"/>
    </source>
</evidence>
<dbReference type="EMBL" id="NRRU01000070">
    <property type="protein sequence ID" value="MBK1714515.1"/>
    <property type="molecule type" value="Genomic_DNA"/>
</dbReference>
<dbReference type="Gene3D" id="3.40.50.300">
    <property type="entry name" value="P-loop containing nucleotide triphosphate hydrolases"/>
    <property type="match status" value="1"/>
</dbReference>
<name>A0ABS1DZ79_RUBGE</name>
<dbReference type="Proteomes" id="UP001041814">
    <property type="component" value="Unassembled WGS sequence"/>
</dbReference>
<evidence type="ECO:0000256" key="1">
    <source>
        <dbReference type="ARBA" id="ARBA00005771"/>
    </source>
</evidence>
<dbReference type="PANTHER" id="PTHR11783">
    <property type="entry name" value="SULFOTRANSFERASE SULT"/>
    <property type="match status" value="1"/>
</dbReference>
<dbReference type="InterPro" id="IPR000863">
    <property type="entry name" value="Sulfotransferase_dom"/>
</dbReference>
<reference evidence="4" key="2">
    <citation type="journal article" date="2020" name="Microorganisms">
        <title>Osmotic Adaptation and Compatible Solute Biosynthesis of Phototrophic Bacteria as Revealed from Genome Analyses.</title>
        <authorList>
            <person name="Imhoff J.F."/>
            <person name="Rahn T."/>
            <person name="Kunzel S."/>
            <person name="Keller A."/>
            <person name="Neulinger S.C."/>
        </authorList>
    </citation>
    <scope>NUCLEOTIDE SEQUENCE</scope>
    <source>
        <strain evidence="4">IM 151</strain>
    </source>
</reference>
<dbReference type="SUPFAM" id="SSF52540">
    <property type="entry name" value="P-loop containing nucleoside triphosphate hydrolases"/>
    <property type="match status" value="1"/>
</dbReference>
<proteinExistence type="inferred from homology"/>
<organism evidence="4 5">
    <name type="scientific">Rubrivivax gelatinosus</name>
    <name type="common">Rhodocyclus gelatinosus</name>
    <name type="synonym">Rhodopseudomonas gelatinosa</name>
    <dbReference type="NCBI Taxonomy" id="28068"/>
    <lineage>
        <taxon>Bacteria</taxon>
        <taxon>Pseudomonadati</taxon>
        <taxon>Pseudomonadota</taxon>
        <taxon>Betaproteobacteria</taxon>
        <taxon>Burkholderiales</taxon>
        <taxon>Sphaerotilaceae</taxon>
        <taxon>Rubrivivax</taxon>
    </lineage>
</organism>
<gene>
    <name evidence="4" type="ORF">CKO43_17225</name>
</gene>
<dbReference type="RefSeq" id="WP_200379369.1">
    <property type="nucleotide sequence ID" value="NZ_NRRU01000070.1"/>
</dbReference>
<comment type="similarity">
    <text evidence="1">Belongs to the sulfotransferase 1 family.</text>
</comment>
<keyword evidence="5" id="KW-1185">Reference proteome</keyword>
<evidence type="ECO:0000313" key="5">
    <source>
        <dbReference type="Proteomes" id="UP001041814"/>
    </source>
</evidence>
<protein>
    <submittedName>
        <fullName evidence="4">Sulfotransferase</fullName>
    </submittedName>
</protein>
<dbReference type="Pfam" id="PF00685">
    <property type="entry name" value="Sulfotransfer_1"/>
    <property type="match status" value="1"/>
</dbReference>
<sequence>MSDGIVWLASYPKSGNTWLRLFLRNLAEDRSEPADINALDDGSIASARLWLDEVLGFDTADLCDDEAERLRPHIYRWTARHETAATPACRKIHDACVATADGEPVTGHGATRAVLYIVRNPLDVAVSAAEHWGCSLDQAIACMGDARFATPGAGRGLSLQVRQRLLSWSAHVASWCDAPGLAREVLRYEDMLAQPLPTFGRAAALLGLPTAPPQLARALQHSRFDELARQEAAAGFRERSAAAPRFFRQGRSGAWRQRLNAVQAARVVADHGPTMRRFGYLDAHGNPS</sequence>
<comment type="caution">
    <text evidence="4">The sequence shown here is derived from an EMBL/GenBank/DDBJ whole genome shotgun (WGS) entry which is preliminary data.</text>
</comment>